<dbReference type="GO" id="GO:0043565">
    <property type="term" value="F:sequence-specific DNA binding"/>
    <property type="evidence" value="ECO:0007669"/>
    <property type="project" value="InterPro"/>
</dbReference>
<dbReference type="SUPFAM" id="SSF46689">
    <property type="entry name" value="Homeodomain-like"/>
    <property type="match status" value="2"/>
</dbReference>
<accession>A0A1L8UQV0</accession>
<evidence type="ECO:0000313" key="9">
    <source>
        <dbReference type="Proteomes" id="UP000321175"/>
    </source>
</evidence>
<dbReference type="SMART" id="SM00342">
    <property type="entry name" value="HTH_ARAC"/>
    <property type="match status" value="1"/>
</dbReference>
<dbReference type="RefSeq" id="WP_071867555.1">
    <property type="nucleotide sequence ID" value="NZ_BJWA01000018.1"/>
</dbReference>
<dbReference type="GeneID" id="61000524"/>
<dbReference type="InterPro" id="IPR018060">
    <property type="entry name" value="HTH_AraC"/>
</dbReference>
<dbReference type="PANTHER" id="PTHR43280:SF10">
    <property type="entry name" value="REGULATORY PROTEIN POCR"/>
    <property type="match status" value="1"/>
</dbReference>
<dbReference type="Proteomes" id="UP000195024">
    <property type="component" value="Unassembled WGS sequence"/>
</dbReference>
<dbReference type="InterPro" id="IPR009057">
    <property type="entry name" value="Homeodomain-like_sf"/>
</dbReference>
<reference evidence="6 9" key="2">
    <citation type="submission" date="2019-07" db="EMBL/GenBank/DDBJ databases">
        <title>Whole genome shotgun sequence of Enterococcus mundtii NBRC 100490.</title>
        <authorList>
            <person name="Hosoyama A."/>
            <person name="Uohara A."/>
            <person name="Ohji S."/>
            <person name="Ichikawa N."/>
        </authorList>
    </citation>
    <scope>NUCLEOTIDE SEQUENCE [LARGE SCALE GENOMIC DNA]</scope>
    <source>
        <strain evidence="6 9">NBRC 100490</strain>
    </source>
</reference>
<evidence type="ECO:0000313" key="6">
    <source>
        <dbReference type="EMBL" id="GEL81154.1"/>
    </source>
</evidence>
<keyword evidence="4" id="KW-0472">Membrane</keyword>
<dbReference type="Gene3D" id="3.30.70.270">
    <property type="match status" value="1"/>
</dbReference>
<dbReference type="Proteomes" id="UP000321175">
    <property type="component" value="Unassembled WGS sequence"/>
</dbReference>
<dbReference type="GO" id="GO:0003700">
    <property type="term" value="F:DNA-binding transcription factor activity"/>
    <property type="evidence" value="ECO:0007669"/>
    <property type="project" value="InterPro"/>
</dbReference>
<dbReference type="PROSITE" id="PS01124">
    <property type="entry name" value="HTH_ARAC_FAMILY_2"/>
    <property type="match status" value="1"/>
</dbReference>
<keyword evidence="1" id="KW-0805">Transcription regulation</keyword>
<protein>
    <submittedName>
        <fullName evidence="6">AraC family transcriptional regulator</fullName>
    </submittedName>
</protein>
<organism evidence="7 8">
    <name type="scientific">Enterococcus mundtii</name>
    <dbReference type="NCBI Taxonomy" id="53346"/>
    <lineage>
        <taxon>Bacteria</taxon>
        <taxon>Bacillati</taxon>
        <taxon>Bacillota</taxon>
        <taxon>Bacilli</taxon>
        <taxon>Lactobacillales</taxon>
        <taxon>Enterococcaceae</taxon>
        <taxon>Enterococcus</taxon>
    </lineage>
</organism>
<evidence type="ECO:0000313" key="7">
    <source>
        <dbReference type="EMBL" id="OTP24804.1"/>
    </source>
</evidence>
<sequence length="729" mass="85006">MKNKMLFYQMFLPIFIIGMVLVIGFSLFIYTNTYDSIEENYLLDKQNLLKQIKTNVEWKFRTIEYSFATYGSTKNFSEIFQSPLNHTDYAIYSEVRKELNFIETIAMEENAFKLVSLKGGWGVVNGSLNQLSPQEATDLKAQYVHQDQQVFWTKQSDGIEMVVALPKAVSEKYALGFASIDHQALKRIIERSNEDRLTIYYGAEILFTDAESSREGMITVKNIEANVPTVVQRNGRNFILLQSDYNQWQYQLEIDPATIGTTVRNLQIGLATVSFTLIILLGGLSYIFSERYVRPISQIQDRLNLHSEGLSGKKLENVVQSVSQVIGENELLSANLITQKPQLETLFVLSLFRNRVEKRELDQRLQQFNYDSQNECYYTAIVQIDLLEESHGGERDLLLLAINQMIAEIVPKEERMIPIVLNEEMQATIYRSPKEEVFANKKVMDHCRQIQKMIQEYLKLTVSIGISDCFTTLNDSKQSVDQAKEALYHRVNTGPNSIVFYHEIISEQQEKTLIKYPMEKQNRLFEAIRSGNEHVSCLLHELIVEMFTQNKNRLNREVVAIRLVNEFVQLGQLLGVNITQFEELKQIYVKVLYTYHPQELEQLLLEQFVQPITKNSQEITEQEFKSLSEKMIHIIYSEYDRDLSLDMVADRLHYNPNYLSNVFKKETGENFGDFIQNYRLEIAKKWLTETTLSVKEIAERLKYRNSQNFIRFFKKKESVTPGEYRKKNR</sequence>
<dbReference type="Gene3D" id="1.10.10.60">
    <property type="entry name" value="Homeodomain-like"/>
    <property type="match status" value="2"/>
</dbReference>
<evidence type="ECO:0000313" key="8">
    <source>
        <dbReference type="Proteomes" id="UP000195024"/>
    </source>
</evidence>
<evidence type="ECO:0000256" key="1">
    <source>
        <dbReference type="ARBA" id="ARBA00023015"/>
    </source>
</evidence>
<keyword evidence="2" id="KW-0238">DNA-binding</keyword>
<proteinExistence type="predicted"/>
<comment type="caution">
    <text evidence="7">The sequence shown here is derived from an EMBL/GenBank/DDBJ whole genome shotgun (WGS) entry which is preliminary data.</text>
</comment>
<dbReference type="InterPro" id="IPR043128">
    <property type="entry name" value="Rev_trsase/Diguanyl_cyclase"/>
</dbReference>
<dbReference type="EMBL" id="BJWA01000018">
    <property type="protein sequence ID" value="GEL81154.1"/>
    <property type="molecule type" value="Genomic_DNA"/>
</dbReference>
<dbReference type="PANTHER" id="PTHR43280">
    <property type="entry name" value="ARAC-FAMILY TRANSCRIPTIONAL REGULATOR"/>
    <property type="match status" value="1"/>
</dbReference>
<keyword evidence="4" id="KW-0812">Transmembrane</keyword>
<gene>
    <name evidence="7" type="ORF">A5802_003118</name>
    <name evidence="6" type="ORF">EMU01_22980</name>
</gene>
<evidence type="ECO:0000259" key="5">
    <source>
        <dbReference type="PROSITE" id="PS01124"/>
    </source>
</evidence>
<keyword evidence="4" id="KW-1133">Transmembrane helix</keyword>
<feature type="transmembrane region" description="Helical" evidence="4">
    <location>
        <begin position="268"/>
        <end position="288"/>
    </location>
</feature>
<feature type="domain" description="HTH araC/xylS-type" evidence="5">
    <location>
        <begin position="629"/>
        <end position="727"/>
    </location>
</feature>
<dbReference type="Pfam" id="PF12833">
    <property type="entry name" value="HTH_18"/>
    <property type="match status" value="1"/>
</dbReference>
<evidence type="ECO:0000256" key="3">
    <source>
        <dbReference type="ARBA" id="ARBA00023163"/>
    </source>
</evidence>
<dbReference type="AlphaFoldDB" id="A0A1L8UQV0"/>
<evidence type="ECO:0000256" key="4">
    <source>
        <dbReference type="SAM" id="Phobius"/>
    </source>
</evidence>
<keyword evidence="3" id="KW-0804">Transcription</keyword>
<keyword evidence="9" id="KW-1185">Reference proteome</keyword>
<evidence type="ECO:0000256" key="2">
    <source>
        <dbReference type="ARBA" id="ARBA00023125"/>
    </source>
</evidence>
<name>A0A1L8UQV0_ENTMU</name>
<reference evidence="7 8" key="1">
    <citation type="submission" date="2017-05" db="EMBL/GenBank/DDBJ databases">
        <title>The Genome Sequence of Enterococcus mundtii 6B1_DIV0119.</title>
        <authorList>
            <consortium name="The Broad Institute Genomics Platform"/>
            <consortium name="The Broad Institute Genomic Center for Infectious Diseases"/>
            <person name="Earl A."/>
            <person name="Manson A."/>
            <person name="Schwartman J."/>
            <person name="Gilmore M."/>
            <person name="Abouelleil A."/>
            <person name="Cao P."/>
            <person name="Chapman S."/>
            <person name="Cusick C."/>
            <person name="Shea T."/>
            <person name="Young S."/>
            <person name="Neafsey D."/>
            <person name="Nusbaum C."/>
            <person name="Birren B."/>
        </authorList>
    </citation>
    <scope>NUCLEOTIDE SEQUENCE [LARGE SCALE GENOMIC DNA]</scope>
    <source>
        <strain evidence="7 8">6B1_DIV0119</strain>
    </source>
</reference>
<feature type="transmembrane region" description="Helical" evidence="4">
    <location>
        <begin position="6"/>
        <end position="30"/>
    </location>
</feature>
<dbReference type="EMBL" id="NGMS01000005">
    <property type="protein sequence ID" value="OTP24804.1"/>
    <property type="molecule type" value="Genomic_DNA"/>
</dbReference>